<evidence type="ECO:0000256" key="1">
    <source>
        <dbReference type="SAM" id="Phobius"/>
    </source>
</evidence>
<accession>A0A2T5I4P3</accession>
<name>A0A2T5I4P3_9PROT</name>
<comment type="caution">
    <text evidence="2">The sequence shown here is derived from an EMBL/GenBank/DDBJ whole genome shotgun (WGS) entry which is preliminary data.</text>
</comment>
<gene>
    <name evidence="2" type="ORF">C8R26_101107</name>
</gene>
<dbReference type="RefSeq" id="WP_146162000.1">
    <property type="nucleotide sequence ID" value="NZ_QAOI01000001.1"/>
</dbReference>
<dbReference type="EMBL" id="QAOI01000001">
    <property type="protein sequence ID" value="PTQ78792.1"/>
    <property type="molecule type" value="Genomic_DNA"/>
</dbReference>
<dbReference type="AlphaFoldDB" id="A0A2T5I4P3"/>
<keyword evidence="1" id="KW-0812">Transmembrane</keyword>
<dbReference type="Proteomes" id="UP000244128">
    <property type="component" value="Unassembled WGS sequence"/>
</dbReference>
<evidence type="ECO:0000313" key="3">
    <source>
        <dbReference type="Proteomes" id="UP000244128"/>
    </source>
</evidence>
<evidence type="ECO:0000313" key="2">
    <source>
        <dbReference type="EMBL" id="PTQ78792.1"/>
    </source>
</evidence>
<protein>
    <submittedName>
        <fullName evidence="2">Uncharacterized protein</fullName>
    </submittedName>
</protein>
<keyword evidence="1" id="KW-1133">Transmembrane helix</keyword>
<sequence>MPFDLQSVQIAIAAVIGFLTILGIIFGWLGKTWNWVSSLFRKKPLVGVIDIPSKTMVLIPASRANALWWHMGSMGGQPAMQIVGDLNITNISQYHVVVMGAKLRKPKAIGHAMVRAHDSNMYDSKHHIPQGSISDLRFDFFIQPPVREAGKPFKADVAIIDQFGNEHWLKGLDFPYN</sequence>
<reference evidence="2 3" key="1">
    <citation type="submission" date="2018-04" db="EMBL/GenBank/DDBJ databases">
        <title>Active sludge and wastewater microbial communities from Klosterneuburg, Austria.</title>
        <authorList>
            <person name="Wagner M."/>
        </authorList>
    </citation>
    <scope>NUCLEOTIDE SEQUENCE [LARGE SCALE GENOMIC DNA]</scope>
    <source>
        <strain evidence="2 3">Nm49</strain>
    </source>
</reference>
<keyword evidence="1" id="KW-0472">Membrane</keyword>
<feature type="transmembrane region" description="Helical" evidence="1">
    <location>
        <begin position="6"/>
        <end position="29"/>
    </location>
</feature>
<proteinExistence type="predicted"/>
<organism evidence="2 3">
    <name type="scientific">Nitrosomonas oligotropha</name>
    <dbReference type="NCBI Taxonomy" id="42354"/>
    <lineage>
        <taxon>Bacteria</taxon>
        <taxon>Pseudomonadati</taxon>
        <taxon>Pseudomonadota</taxon>
        <taxon>Betaproteobacteria</taxon>
        <taxon>Nitrosomonadales</taxon>
        <taxon>Nitrosomonadaceae</taxon>
        <taxon>Nitrosomonas</taxon>
    </lineage>
</organism>